<feature type="domain" description="Glucose-methanol-choline oxidoreductase N-terminal" evidence="6">
    <location>
        <begin position="135"/>
        <end position="158"/>
    </location>
</feature>
<accession>A0AAQ4FK41</accession>
<dbReference type="InterPro" id="IPR000172">
    <property type="entry name" value="GMC_OxRdtase_N"/>
</dbReference>
<evidence type="ECO:0000256" key="5">
    <source>
        <dbReference type="RuleBase" id="RU003968"/>
    </source>
</evidence>
<evidence type="ECO:0000256" key="1">
    <source>
        <dbReference type="ARBA" id="ARBA00001974"/>
    </source>
</evidence>
<comment type="cofactor">
    <cofactor evidence="1">
        <name>FAD</name>
        <dbReference type="ChEBI" id="CHEBI:57692"/>
    </cofactor>
</comment>
<dbReference type="PANTHER" id="PTHR11552:SF147">
    <property type="entry name" value="CHOLINE DEHYDROGENASE, MITOCHONDRIAL"/>
    <property type="match status" value="1"/>
</dbReference>
<dbReference type="InterPro" id="IPR036188">
    <property type="entry name" value="FAD/NAD-bd_sf"/>
</dbReference>
<evidence type="ECO:0000313" key="7">
    <source>
        <dbReference type="EMBL" id="KAK8787051.1"/>
    </source>
</evidence>
<comment type="caution">
    <text evidence="7">The sequence shown here is derived from an EMBL/GenBank/DDBJ whole genome shotgun (WGS) entry which is preliminary data.</text>
</comment>
<reference evidence="7 8" key="1">
    <citation type="journal article" date="2023" name="Arcadia Sci">
        <title>De novo assembly of a long-read Amblyomma americanum tick genome.</title>
        <authorList>
            <person name="Chou S."/>
            <person name="Poskanzer K.E."/>
            <person name="Rollins M."/>
            <person name="Thuy-Boun P.S."/>
        </authorList>
    </citation>
    <scope>NUCLEOTIDE SEQUENCE [LARGE SCALE GENOMIC DNA]</scope>
    <source>
        <strain evidence="7">F_SG_1</strain>
        <tissue evidence="7">Salivary glands</tissue>
    </source>
</reference>
<dbReference type="EMBL" id="JARKHS020002176">
    <property type="protein sequence ID" value="KAK8787051.1"/>
    <property type="molecule type" value="Genomic_DNA"/>
</dbReference>
<evidence type="ECO:0000259" key="6">
    <source>
        <dbReference type="PROSITE" id="PS00623"/>
    </source>
</evidence>
<evidence type="ECO:0000256" key="3">
    <source>
        <dbReference type="ARBA" id="ARBA00022630"/>
    </source>
</evidence>
<proteinExistence type="inferred from homology"/>
<dbReference type="Gene3D" id="3.30.560.10">
    <property type="entry name" value="Glucose Oxidase, domain 3"/>
    <property type="match status" value="2"/>
</dbReference>
<dbReference type="GO" id="GO:0016614">
    <property type="term" value="F:oxidoreductase activity, acting on CH-OH group of donors"/>
    <property type="evidence" value="ECO:0007669"/>
    <property type="project" value="InterPro"/>
</dbReference>
<dbReference type="Pfam" id="PF05199">
    <property type="entry name" value="GMC_oxred_C"/>
    <property type="match status" value="1"/>
</dbReference>
<dbReference type="SUPFAM" id="SSF54373">
    <property type="entry name" value="FAD-linked reductases, C-terminal domain"/>
    <property type="match status" value="1"/>
</dbReference>
<dbReference type="Gene3D" id="3.50.50.60">
    <property type="entry name" value="FAD/NAD(P)-binding domain"/>
    <property type="match status" value="2"/>
</dbReference>
<dbReference type="PROSITE" id="PS00623">
    <property type="entry name" value="GMC_OXRED_1"/>
    <property type="match status" value="1"/>
</dbReference>
<dbReference type="Pfam" id="PF00732">
    <property type="entry name" value="GMC_oxred_N"/>
    <property type="match status" value="2"/>
</dbReference>
<keyword evidence="8" id="KW-1185">Reference proteome</keyword>
<dbReference type="SUPFAM" id="SSF51905">
    <property type="entry name" value="FAD/NAD(P)-binding domain"/>
    <property type="match status" value="1"/>
</dbReference>
<sequence>MSGDLDAMTCALWGRGAAPQNALGLLFALVNLLVHVPFTDLPVLRDYELGKLRQRYDYVIVGGGSAGCVLANRLSADPTVTVLLLEAGGLETASRQIPGTVGFNLGGHDDWDYRSVPQRHAALSFRQRRLPLPRGKVLGGSSVINFLLYMRGHPHDFDRWQHDYGATGWAYEDVLPHFKDIEDFRAETADGEYHGTTGEVPVDYANTSTRLTRVYLEACNEAGYPYVDYNGPTQQGCSRVQANVAAGSAQVTKVNFKGKRAVGVTFTRYGQPQTVSAKREVILSAGTIGSTQLLLLSGIGPAEDLERLQIPVVADLPVGCGLQDHVNLQMAVPVSTDVEAGIPPFTLDDIQQYDGNRTGTISIPASTELVQFLHTDYATDPDIADIELAPVSTSPASELFRTSLLELGILPEAYDSFLGPKDGQPGFRTVVILNRPKSRGYLSLRSRDPNQHPDIDPRILEHPDDIKAAAQGMLRLACSTHKCTGSSALPAVRRSRNSLLFFWQFTARQLHFTNPARYSGKLYKEQFLPFSAA</sequence>
<keyword evidence="3 5" id="KW-0285">Flavoprotein</keyword>
<evidence type="ECO:0000313" key="8">
    <source>
        <dbReference type="Proteomes" id="UP001321473"/>
    </source>
</evidence>
<keyword evidence="4 5" id="KW-0274">FAD</keyword>
<dbReference type="PANTHER" id="PTHR11552">
    <property type="entry name" value="GLUCOSE-METHANOL-CHOLINE GMC OXIDOREDUCTASE"/>
    <property type="match status" value="1"/>
</dbReference>
<evidence type="ECO:0000256" key="2">
    <source>
        <dbReference type="ARBA" id="ARBA00010790"/>
    </source>
</evidence>
<dbReference type="GO" id="GO:0050660">
    <property type="term" value="F:flavin adenine dinucleotide binding"/>
    <property type="evidence" value="ECO:0007669"/>
    <property type="project" value="InterPro"/>
</dbReference>
<name>A0AAQ4FK41_AMBAM</name>
<dbReference type="Proteomes" id="UP001321473">
    <property type="component" value="Unassembled WGS sequence"/>
</dbReference>
<protein>
    <recommendedName>
        <fullName evidence="6">Glucose-methanol-choline oxidoreductase N-terminal domain-containing protein</fullName>
    </recommendedName>
</protein>
<dbReference type="AlphaFoldDB" id="A0AAQ4FK41"/>
<evidence type="ECO:0000256" key="4">
    <source>
        <dbReference type="ARBA" id="ARBA00022827"/>
    </source>
</evidence>
<dbReference type="InterPro" id="IPR012132">
    <property type="entry name" value="GMC_OxRdtase"/>
</dbReference>
<organism evidence="7 8">
    <name type="scientific">Amblyomma americanum</name>
    <name type="common">Lone star tick</name>
    <dbReference type="NCBI Taxonomy" id="6943"/>
    <lineage>
        <taxon>Eukaryota</taxon>
        <taxon>Metazoa</taxon>
        <taxon>Ecdysozoa</taxon>
        <taxon>Arthropoda</taxon>
        <taxon>Chelicerata</taxon>
        <taxon>Arachnida</taxon>
        <taxon>Acari</taxon>
        <taxon>Parasitiformes</taxon>
        <taxon>Ixodida</taxon>
        <taxon>Ixodoidea</taxon>
        <taxon>Ixodidae</taxon>
        <taxon>Amblyomminae</taxon>
        <taxon>Amblyomma</taxon>
    </lineage>
</organism>
<dbReference type="InterPro" id="IPR007867">
    <property type="entry name" value="GMC_OxRtase_C"/>
</dbReference>
<comment type="similarity">
    <text evidence="2 5">Belongs to the GMC oxidoreductase family.</text>
</comment>
<gene>
    <name evidence="7" type="ORF">V5799_023168</name>
</gene>